<protein>
    <recommendedName>
        <fullName evidence="10">General negative regulator of transcription subunit</fullName>
    </recommendedName>
</protein>
<comment type="function">
    <text evidence="10">Acts as component of the CCR4-NOT core complex, which in the nucleus seems to be a general transcription factor, and in the cytoplasm the major mRNA deadenylase involved in mRNA turnover. The NOT protein subcomplex negatively regulates the basal and activated transcription of many genes. Preferentially affects TC-type TATA element-dependent transcription. Could directly or indirectly inhibit component(s) of the general transcription machinery.</text>
</comment>
<feature type="domain" description="NOT2/NOT3/NOT5 C-terminal" evidence="14">
    <location>
        <begin position="458"/>
        <end position="602"/>
    </location>
</feature>
<evidence type="ECO:0000256" key="10">
    <source>
        <dbReference type="PIRNR" id="PIRNR005290"/>
    </source>
</evidence>
<evidence type="ECO:0000256" key="8">
    <source>
        <dbReference type="ARBA" id="ARBA00023163"/>
    </source>
</evidence>
<evidence type="ECO:0000256" key="5">
    <source>
        <dbReference type="ARBA" id="ARBA00022491"/>
    </source>
</evidence>
<evidence type="ECO:0000256" key="12">
    <source>
        <dbReference type="SAM" id="MobiDB-lite"/>
    </source>
</evidence>
<gene>
    <name evidence="15" type="primary">Piso0_002786</name>
    <name evidence="15" type="ORF">GNLVRS01_PISO0J19545g</name>
</gene>
<evidence type="ECO:0000256" key="7">
    <source>
        <dbReference type="ARBA" id="ARBA00023015"/>
    </source>
</evidence>
<dbReference type="InterPro" id="IPR040168">
    <property type="entry name" value="Not2/3/5"/>
</dbReference>
<comment type="subcellular location">
    <subcellularLocation>
        <location evidence="2 10">Cytoplasm</location>
    </subcellularLocation>
    <subcellularLocation>
        <location evidence="1 10">Nucleus</location>
    </subcellularLocation>
</comment>
<keyword evidence="5 10" id="KW-0678">Repressor</keyword>
<dbReference type="InParanoid" id="G8YDI2"/>
<dbReference type="Pfam" id="PF04065">
    <property type="entry name" value="Not3"/>
    <property type="match status" value="1"/>
</dbReference>
<evidence type="ECO:0000256" key="9">
    <source>
        <dbReference type="ARBA" id="ARBA00023242"/>
    </source>
</evidence>
<dbReference type="GO" id="GO:0000289">
    <property type="term" value="P:nuclear-transcribed mRNA poly(A) tail shortening"/>
    <property type="evidence" value="ECO:0007669"/>
    <property type="project" value="UniProtKB-ARBA"/>
</dbReference>
<dbReference type="AlphaFoldDB" id="G8YDI2"/>
<sequence>MSTRKLQQEFDKTNKKISEGLSVFDDIHEKLMTTEISSQKEKLESDLKKEIKKLQRSRDQLKTWLNDNSIKLDKNLLQENRTRIEHAMDQFKDLEKSSKIKQFSNEGLELQSQKPKFSRHGDSTKKAESANYLGDIIGQIEQQNEALEQELHSLSTQLKKTKASNVYMVQSSVDDCRYKIERNNNHLSKLERILTNVEYDKLAPERIDDIKDDLEYYVENNQDEDYVEYDDFYEQVDIDDDSVDVQTPVAETSVLNASETVDTDYKQDAKTDIKQTPTKNESKTEAKPEPKTSSKPESIKIGFSDLKPEKKIENKISSGSASPSNTPKKNKVNIVPAPNPPPLNNENSYSNIIKAAQASAASPAQKVSPPGLNNVSRSKTASPQITSQRITSVDSTKRKASNNYVQQPSHESRSESSSPVPFERKEFFATGTRFAALSESRLHNPLPFQAISQLLESSLLNCPDSFDAEKVRQYNPIHIHPSSIDYPQEPMYELNSSQIMKKFDNDTLFFCFYYNEGIDTYSKWNAARELSRRGWLFNNETKQWFFKDDKGPAKSKSALPTQKGDSPSKQGTPEPKEENYKYFDYERTWLIRRKDNFEFKKEFKESFV</sequence>
<keyword evidence="8 10" id="KW-0804">Transcription</keyword>
<feature type="compositionally biased region" description="Basic and acidic residues" evidence="12">
    <location>
        <begin position="280"/>
        <end position="298"/>
    </location>
</feature>
<dbReference type="InterPro" id="IPR007207">
    <property type="entry name" value="Not_N"/>
</dbReference>
<dbReference type="PIRSF" id="PIRSF005290">
    <property type="entry name" value="NOT_su_3_5"/>
    <property type="match status" value="1"/>
</dbReference>
<dbReference type="EMBL" id="FO082050">
    <property type="protein sequence ID" value="CCE83013.1"/>
    <property type="molecule type" value="Genomic_DNA"/>
</dbReference>
<dbReference type="InterPro" id="IPR038635">
    <property type="entry name" value="CCR4-NOT_su2/3/5_C_sf"/>
</dbReference>
<dbReference type="Gene3D" id="2.30.30.1020">
    <property type="entry name" value="CCR4-NOT complex subunit 2/3/5, C-terminal domain"/>
    <property type="match status" value="1"/>
</dbReference>
<feature type="compositionally biased region" description="Low complexity" evidence="12">
    <location>
        <begin position="360"/>
        <end position="370"/>
    </location>
</feature>
<dbReference type="OrthoDB" id="293823at2759"/>
<dbReference type="GO" id="GO:0006355">
    <property type="term" value="P:regulation of DNA-templated transcription"/>
    <property type="evidence" value="ECO:0007669"/>
    <property type="project" value="InterPro"/>
</dbReference>
<reference evidence="15 16" key="1">
    <citation type="journal article" date="2012" name="G3 (Bethesda)">
        <title>Pichia sorbitophila, an interspecies yeast hybrid reveals early steps of genome resolution following polyploidization.</title>
        <authorList>
            <person name="Leh Louis V."/>
            <person name="Despons L."/>
            <person name="Friedrich A."/>
            <person name="Martin T."/>
            <person name="Durrens P."/>
            <person name="Casaregola S."/>
            <person name="Neuveglise C."/>
            <person name="Fairhead C."/>
            <person name="Marck C."/>
            <person name="Cruz J.A."/>
            <person name="Straub M.L."/>
            <person name="Kugler V."/>
            <person name="Sacerdot C."/>
            <person name="Uzunov Z."/>
            <person name="Thierry A."/>
            <person name="Weiss S."/>
            <person name="Bleykasten C."/>
            <person name="De Montigny J."/>
            <person name="Jacques N."/>
            <person name="Jung P."/>
            <person name="Lemaire M."/>
            <person name="Mallet S."/>
            <person name="Morel G."/>
            <person name="Richard G.F."/>
            <person name="Sarkar A."/>
            <person name="Savel G."/>
            <person name="Schacherer J."/>
            <person name="Seret M.L."/>
            <person name="Talla E."/>
            <person name="Samson G."/>
            <person name="Jubin C."/>
            <person name="Poulain J."/>
            <person name="Vacherie B."/>
            <person name="Barbe V."/>
            <person name="Pelletier E."/>
            <person name="Sherman D.J."/>
            <person name="Westhof E."/>
            <person name="Weissenbach J."/>
            <person name="Baret P.V."/>
            <person name="Wincker P."/>
            <person name="Gaillardin C."/>
            <person name="Dujon B."/>
            <person name="Souciet J.L."/>
        </authorList>
    </citation>
    <scope>NUCLEOTIDE SEQUENCE [LARGE SCALE GENOMIC DNA]</scope>
    <source>
        <strain evidence="16">ATCC MYA-4447 / BCRC 22081 / CBS 7064 / NBRC 10061 / NRRL Y-12695</strain>
    </source>
</reference>
<dbReference type="eggNOG" id="KOG2150">
    <property type="taxonomic scope" value="Eukaryota"/>
</dbReference>
<dbReference type="Proteomes" id="UP000005222">
    <property type="component" value="Chromosome J"/>
</dbReference>
<keyword evidence="10" id="KW-0010">Activator</keyword>
<feature type="compositionally biased region" description="Polar residues" evidence="12">
    <location>
        <begin position="315"/>
        <end position="326"/>
    </location>
</feature>
<feature type="compositionally biased region" description="Basic and acidic residues" evidence="12">
    <location>
        <begin position="263"/>
        <end position="273"/>
    </location>
</feature>
<name>G8YDI2_PICSO</name>
<dbReference type="FunCoup" id="G8YDI2">
    <property type="interactions" value="279"/>
</dbReference>
<comment type="similarity">
    <text evidence="3 10">Belongs to the CNOT2/3/5 family.</text>
</comment>
<keyword evidence="11" id="KW-0175">Coiled coil</keyword>
<dbReference type="PANTHER" id="PTHR23326">
    <property type="entry name" value="CCR4 NOT-RELATED"/>
    <property type="match status" value="1"/>
</dbReference>
<evidence type="ECO:0000259" key="13">
    <source>
        <dbReference type="Pfam" id="PF04065"/>
    </source>
</evidence>
<evidence type="ECO:0000256" key="2">
    <source>
        <dbReference type="ARBA" id="ARBA00004496"/>
    </source>
</evidence>
<keyword evidence="7 10" id="KW-0805">Transcription regulation</keyword>
<evidence type="ECO:0000256" key="3">
    <source>
        <dbReference type="ARBA" id="ARBA00007682"/>
    </source>
</evidence>
<proteinExistence type="inferred from homology"/>
<dbReference type="GO" id="GO:0005634">
    <property type="term" value="C:nucleus"/>
    <property type="evidence" value="ECO:0007669"/>
    <property type="project" value="UniProtKB-SubCell"/>
</dbReference>
<feature type="domain" description="CCR4-Not complex component Not N-terminal" evidence="13">
    <location>
        <begin position="3"/>
        <end position="238"/>
    </location>
</feature>
<keyword evidence="16" id="KW-1185">Reference proteome</keyword>
<dbReference type="Pfam" id="PF04153">
    <property type="entry name" value="NOT2_3_5_C"/>
    <property type="match status" value="1"/>
</dbReference>
<organism evidence="15 16">
    <name type="scientific">Pichia sorbitophila (strain ATCC MYA-4447 / BCRC 22081 / CBS 7064 / NBRC 10061 / NRRL Y-12695)</name>
    <name type="common">Hybrid yeast</name>
    <dbReference type="NCBI Taxonomy" id="559304"/>
    <lineage>
        <taxon>Eukaryota</taxon>
        <taxon>Fungi</taxon>
        <taxon>Dikarya</taxon>
        <taxon>Ascomycota</taxon>
        <taxon>Saccharomycotina</taxon>
        <taxon>Pichiomycetes</taxon>
        <taxon>Debaryomycetaceae</taxon>
        <taxon>Millerozyma</taxon>
    </lineage>
</organism>
<dbReference type="InterPro" id="IPR007282">
    <property type="entry name" value="NOT2/3/5_C"/>
</dbReference>
<feature type="region of interest" description="Disordered" evidence="12">
    <location>
        <begin position="360"/>
        <end position="421"/>
    </location>
</feature>
<feature type="compositionally biased region" description="Polar residues" evidence="12">
    <location>
        <begin position="371"/>
        <end position="394"/>
    </location>
</feature>
<feature type="region of interest" description="Disordered" evidence="12">
    <location>
        <begin position="548"/>
        <end position="579"/>
    </location>
</feature>
<dbReference type="OMA" id="KHKYHIN"/>
<accession>G8YDI2</accession>
<feature type="region of interest" description="Disordered" evidence="12">
    <location>
        <begin position="254"/>
        <end position="348"/>
    </location>
</feature>
<evidence type="ECO:0000259" key="14">
    <source>
        <dbReference type="Pfam" id="PF04153"/>
    </source>
</evidence>
<evidence type="ECO:0000313" key="15">
    <source>
        <dbReference type="EMBL" id="CCE83013.1"/>
    </source>
</evidence>
<feature type="coiled-coil region" evidence="11">
    <location>
        <begin position="137"/>
        <end position="164"/>
    </location>
</feature>
<evidence type="ECO:0000256" key="1">
    <source>
        <dbReference type="ARBA" id="ARBA00004123"/>
    </source>
</evidence>
<dbReference type="STRING" id="559304.G8YDI2"/>
<evidence type="ECO:0000256" key="11">
    <source>
        <dbReference type="SAM" id="Coils"/>
    </source>
</evidence>
<feature type="coiled-coil region" evidence="11">
    <location>
        <begin position="37"/>
        <end position="97"/>
    </location>
</feature>
<evidence type="ECO:0000256" key="4">
    <source>
        <dbReference type="ARBA" id="ARBA00022490"/>
    </source>
</evidence>
<keyword evidence="4 10" id="KW-0963">Cytoplasm</keyword>
<dbReference type="GO" id="GO:0000932">
    <property type="term" value="C:P-body"/>
    <property type="evidence" value="ECO:0007669"/>
    <property type="project" value="UniProtKB-UniRule"/>
</dbReference>
<evidence type="ECO:0000313" key="16">
    <source>
        <dbReference type="Proteomes" id="UP000005222"/>
    </source>
</evidence>
<feature type="compositionally biased region" description="Polar residues" evidence="12">
    <location>
        <begin position="558"/>
        <end position="571"/>
    </location>
</feature>
<dbReference type="GO" id="GO:0030015">
    <property type="term" value="C:CCR4-NOT core complex"/>
    <property type="evidence" value="ECO:0007669"/>
    <property type="project" value="UniProtKB-UniRule"/>
</dbReference>
<dbReference type="InterPro" id="IPR012270">
    <property type="entry name" value="CCR4-NOT_su3/5"/>
</dbReference>
<dbReference type="HOGENOM" id="CLU_013819_3_0_1"/>
<keyword evidence="6" id="KW-0597">Phosphoprotein</keyword>
<keyword evidence="9 10" id="KW-0539">Nucleus</keyword>
<evidence type="ECO:0000256" key="6">
    <source>
        <dbReference type="ARBA" id="ARBA00022553"/>
    </source>
</evidence>